<proteinExistence type="predicted"/>
<evidence type="ECO:0000256" key="1">
    <source>
        <dbReference type="SAM" id="MobiDB-lite"/>
    </source>
</evidence>
<dbReference type="Proteomes" id="UP001066276">
    <property type="component" value="Chromosome 6"/>
</dbReference>
<feature type="compositionally biased region" description="Polar residues" evidence="1">
    <location>
        <begin position="137"/>
        <end position="149"/>
    </location>
</feature>
<reference evidence="2" key="1">
    <citation type="journal article" date="2022" name="bioRxiv">
        <title>Sequencing and chromosome-scale assembly of the giantPleurodeles waltlgenome.</title>
        <authorList>
            <person name="Brown T."/>
            <person name="Elewa A."/>
            <person name="Iarovenko S."/>
            <person name="Subramanian E."/>
            <person name="Araus A.J."/>
            <person name="Petzold A."/>
            <person name="Susuki M."/>
            <person name="Suzuki K.-i.T."/>
            <person name="Hayashi T."/>
            <person name="Toyoda A."/>
            <person name="Oliveira C."/>
            <person name="Osipova E."/>
            <person name="Leigh N.D."/>
            <person name="Simon A."/>
            <person name="Yun M.H."/>
        </authorList>
    </citation>
    <scope>NUCLEOTIDE SEQUENCE</scope>
    <source>
        <strain evidence="2">20211129_DDA</strain>
        <tissue evidence="2">Liver</tissue>
    </source>
</reference>
<feature type="region of interest" description="Disordered" evidence="1">
    <location>
        <begin position="108"/>
        <end position="149"/>
    </location>
</feature>
<dbReference type="EMBL" id="JANPWB010000010">
    <property type="protein sequence ID" value="KAJ1141951.1"/>
    <property type="molecule type" value="Genomic_DNA"/>
</dbReference>
<dbReference type="AlphaFoldDB" id="A0AAV7QN28"/>
<keyword evidence="3" id="KW-1185">Reference proteome</keyword>
<protein>
    <submittedName>
        <fullName evidence="2">Uncharacterized protein</fullName>
    </submittedName>
</protein>
<comment type="caution">
    <text evidence="2">The sequence shown here is derived from an EMBL/GenBank/DDBJ whole genome shotgun (WGS) entry which is preliminary data.</text>
</comment>
<evidence type="ECO:0000313" key="2">
    <source>
        <dbReference type="EMBL" id="KAJ1141951.1"/>
    </source>
</evidence>
<sequence>MTPIENLIIPVKETGSGEEHVLQEGAGRNVDDRTDGSSGMLGMGTAGPRNPEDLLQNMPPLRATTEGNRASHVPGGTWLTQCTVESTNVMTPIENLIIPVKETGSGEEHVLQEGGGRNVDDRTDGSSGMLGMGTAGQGTPRTCSRTCRR</sequence>
<feature type="region of interest" description="Disordered" evidence="1">
    <location>
        <begin position="44"/>
        <end position="76"/>
    </location>
</feature>
<name>A0AAV7QN28_PLEWA</name>
<accession>A0AAV7QN28</accession>
<gene>
    <name evidence="2" type="ORF">NDU88_008279</name>
</gene>
<evidence type="ECO:0000313" key="3">
    <source>
        <dbReference type="Proteomes" id="UP001066276"/>
    </source>
</evidence>
<organism evidence="2 3">
    <name type="scientific">Pleurodeles waltl</name>
    <name type="common">Iberian ribbed newt</name>
    <dbReference type="NCBI Taxonomy" id="8319"/>
    <lineage>
        <taxon>Eukaryota</taxon>
        <taxon>Metazoa</taxon>
        <taxon>Chordata</taxon>
        <taxon>Craniata</taxon>
        <taxon>Vertebrata</taxon>
        <taxon>Euteleostomi</taxon>
        <taxon>Amphibia</taxon>
        <taxon>Batrachia</taxon>
        <taxon>Caudata</taxon>
        <taxon>Salamandroidea</taxon>
        <taxon>Salamandridae</taxon>
        <taxon>Pleurodelinae</taxon>
        <taxon>Pleurodeles</taxon>
    </lineage>
</organism>